<dbReference type="InterPro" id="IPR051795">
    <property type="entry name" value="Glycosyl_Hydrlase_43"/>
</dbReference>
<protein>
    <submittedName>
        <fullName evidence="8">Beta-xylosidase</fullName>
    </submittedName>
</protein>
<evidence type="ECO:0000256" key="5">
    <source>
        <dbReference type="RuleBase" id="RU361187"/>
    </source>
</evidence>
<dbReference type="Gene3D" id="2.60.120.200">
    <property type="match status" value="1"/>
</dbReference>
<feature type="signal peptide" evidence="6">
    <location>
        <begin position="1"/>
        <end position="24"/>
    </location>
</feature>
<evidence type="ECO:0000256" key="2">
    <source>
        <dbReference type="ARBA" id="ARBA00022801"/>
    </source>
</evidence>
<feature type="chain" id="PRO_5031064361" evidence="6">
    <location>
        <begin position="25"/>
        <end position="542"/>
    </location>
</feature>
<dbReference type="InterPro" id="IPR041542">
    <property type="entry name" value="GH43_C2"/>
</dbReference>
<dbReference type="InterPro" id="IPR006710">
    <property type="entry name" value="Glyco_hydro_43"/>
</dbReference>
<dbReference type="Pfam" id="PF04616">
    <property type="entry name" value="Glyco_hydro_43"/>
    <property type="match status" value="1"/>
</dbReference>
<evidence type="ECO:0000256" key="1">
    <source>
        <dbReference type="ARBA" id="ARBA00009865"/>
    </source>
</evidence>
<keyword evidence="2 5" id="KW-0378">Hydrolase</keyword>
<dbReference type="Pfam" id="PF17851">
    <property type="entry name" value="GH43_C2"/>
    <property type="match status" value="1"/>
</dbReference>
<keyword evidence="3 5" id="KW-0326">Glycosidase</keyword>
<reference evidence="8 9" key="1">
    <citation type="submission" date="2020-08" db="EMBL/GenBank/DDBJ databases">
        <title>Genomic Encyclopedia of Type Strains, Phase IV (KMG-V): Genome sequencing to study the core and pangenomes of soil and plant-associated prokaryotes.</title>
        <authorList>
            <person name="Whitman W."/>
        </authorList>
    </citation>
    <scope>NUCLEOTIDE SEQUENCE [LARGE SCALE GENOMIC DNA]</scope>
    <source>
        <strain evidence="8 9">X5P3</strain>
    </source>
</reference>
<evidence type="ECO:0000313" key="8">
    <source>
        <dbReference type="EMBL" id="MBB5066287.1"/>
    </source>
</evidence>
<dbReference type="CDD" id="cd09001">
    <property type="entry name" value="GH43_FsAxh1-like"/>
    <property type="match status" value="1"/>
</dbReference>
<dbReference type="AlphaFoldDB" id="A0A7W8EBX1"/>
<comment type="similarity">
    <text evidence="1 5">Belongs to the glycosyl hydrolase 43 family.</text>
</comment>
<feature type="domain" description="Beta-xylosidase C-terminal Concanavalin A-like" evidence="7">
    <location>
        <begin position="368"/>
        <end position="468"/>
    </location>
</feature>
<dbReference type="SUPFAM" id="SSF75005">
    <property type="entry name" value="Arabinanase/levansucrase/invertase"/>
    <property type="match status" value="1"/>
</dbReference>
<dbReference type="InterPro" id="IPR023296">
    <property type="entry name" value="Glyco_hydro_beta-prop_sf"/>
</dbReference>
<dbReference type="InterPro" id="IPR013320">
    <property type="entry name" value="ConA-like_dom_sf"/>
</dbReference>
<evidence type="ECO:0000313" key="9">
    <source>
        <dbReference type="Proteomes" id="UP000584867"/>
    </source>
</evidence>
<comment type="caution">
    <text evidence="8">The sequence shown here is derived from an EMBL/GenBank/DDBJ whole genome shotgun (WGS) entry which is preliminary data.</text>
</comment>
<accession>A0A7W8EBX1</accession>
<keyword evidence="6" id="KW-0732">Signal</keyword>
<dbReference type="PANTHER" id="PTHR42812:SF12">
    <property type="entry name" value="BETA-XYLOSIDASE-RELATED"/>
    <property type="match status" value="1"/>
</dbReference>
<evidence type="ECO:0000256" key="6">
    <source>
        <dbReference type="SAM" id="SignalP"/>
    </source>
</evidence>
<dbReference type="GO" id="GO:0004553">
    <property type="term" value="F:hydrolase activity, hydrolyzing O-glycosyl compounds"/>
    <property type="evidence" value="ECO:0007669"/>
    <property type="project" value="InterPro"/>
</dbReference>
<sequence>MPNLSSPQLSALSFAILFACSSTAALPKLQSKAGDVEPASAMAGRLGHFGDQRNGTYLNPILPADFQNTDVLRVGSHYYYISATKAMSPGMAVLTSDDLMDWKIIGHVIPDITQFSPRFNYDHMDGAQRGVWAGTLAYHAGLFYVYFTTPDEGIFVSTAANPAGPWSPLTCLMKAAGWDDPAPLWDDDGKAYLITTNFAVDPKNGKPYNIHLFRMSSDGLSIELETDKIIYQSRCSEANKLYKFNGLYYHFFSEVTKEGRVPMIGRAKTIAGPYEIHQLNHVNARTDREPNQGSILQTHTGKWVFITHHGLNEWEGRPASILPVTWIDGWPVAGEIGQDGIGNMVWSGKEPIPVMPRSSIHPALFQTTDDFNAALLSPKWEWFFQPKPDAWSLTERPGYLRLHALRPLDQENHLLKSPDILTQRPFRVNNNVAVVKIDIGHMVDGQKSGLCFLGRTYASMDVIRKDGKSSFSFDNNGQAIHGPGLPADKKQSGSKQNGVQQVRHNFHSALTANALYLLERLSILRASVASLEREWDFIQRMI</sequence>
<evidence type="ECO:0000256" key="4">
    <source>
        <dbReference type="PIRSR" id="PIRSR606710-2"/>
    </source>
</evidence>
<dbReference type="SUPFAM" id="SSF49899">
    <property type="entry name" value="Concanavalin A-like lectins/glucanases"/>
    <property type="match status" value="1"/>
</dbReference>
<proteinExistence type="inferred from homology"/>
<evidence type="ECO:0000256" key="3">
    <source>
        <dbReference type="ARBA" id="ARBA00023295"/>
    </source>
</evidence>
<dbReference type="PANTHER" id="PTHR42812">
    <property type="entry name" value="BETA-XYLOSIDASE"/>
    <property type="match status" value="1"/>
</dbReference>
<dbReference type="Proteomes" id="UP000584867">
    <property type="component" value="Unassembled WGS sequence"/>
</dbReference>
<organism evidence="8 9">
    <name type="scientific">Granulicella mallensis</name>
    <dbReference type="NCBI Taxonomy" id="940614"/>
    <lineage>
        <taxon>Bacteria</taxon>
        <taxon>Pseudomonadati</taxon>
        <taxon>Acidobacteriota</taxon>
        <taxon>Terriglobia</taxon>
        <taxon>Terriglobales</taxon>
        <taxon>Acidobacteriaceae</taxon>
        <taxon>Granulicella</taxon>
    </lineage>
</organism>
<evidence type="ECO:0000259" key="7">
    <source>
        <dbReference type="Pfam" id="PF17851"/>
    </source>
</evidence>
<name>A0A7W8EBX1_9BACT</name>
<gene>
    <name evidence="8" type="ORF">HDF15_004663</name>
</gene>
<dbReference type="Gene3D" id="2.115.10.20">
    <property type="entry name" value="Glycosyl hydrolase domain, family 43"/>
    <property type="match status" value="1"/>
</dbReference>
<feature type="site" description="Important for catalytic activity, responsible for pKa modulation of the active site Glu and correct orientation of both the proton donor and substrate" evidence="4">
    <location>
        <position position="180"/>
    </location>
</feature>
<dbReference type="EMBL" id="JACHIO010000025">
    <property type="protein sequence ID" value="MBB5066287.1"/>
    <property type="molecule type" value="Genomic_DNA"/>
</dbReference>
<dbReference type="GO" id="GO:0005975">
    <property type="term" value="P:carbohydrate metabolic process"/>
    <property type="evidence" value="ECO:0007669"/>
    <property type="project" value="InterPro"/>
</dbReference>